<dbReference type="InterPro" id="IPR028082">
    <property type="entry name" value="Peripla_BP_I"/>
</dbReference>
<feature type="compositionally biased region" description="Low complexity" evidence="3">
    <location>
        <begin position="29"/>
        <end position="53"/>
    </location>
</feature>
<organism evidence="6 7">
    <name type="scientific">Wansuia hejianensis</name>
    <dbReference type="NCBI Taxonomy" id="2763667"/>
    <lineage>
        <taxon>Bacteria</taxon>
        <taxon>Bacillati</taxon>
        <taxon>Bacillota</taxon>
        <taxon>Clostridia</taxon>
        <taxon>Lachnospirales</taxon>
        <taxon>Lachnospiraceae</taxon>
        <taxon>Wansuia</taxon>
    </lineage>
</organism>
<dbReference type="EMBL" id="CP060635">
    <property type="protein sequence ID" value="QNM07228.1"/>
    <property type="molecule type" value="Genomic_DNA"/>
</dbReference>
<dbReference type="KEGG" id="whj:H9Q79_09705"/>
<name>A0A7G9G8U6_9FIRM</name>
<evidence type="ECO:0000256" key="1">
    <source>
        <dbReference type="ARBA" id="ARBA00004196"/>
    </source>
</evidence>
<evidence type="ECO:0000256" key="3">
    <source>
        <dbReference type="SAM" id="MobiDB-lite"/>
    </source>
</evidence>
<comment type="subcellular location">
    <subcellularLocation>
        <location evidence="1">Cell envelope</location>
    </subcellularLocation>
</comment>
<feature type="region of interest" description="Disordered" evidence="3">
    <location>
        <begin position="29"/>
        <end position="60"/>
    </location>
</feature>
<evidence type="ECO:0000256" key="4">
    <source>
        <dbReference type="SAM" id="SignalP"/>
    </source>
</evidence>
<dbReference type="Proteomes" id="UP000515860">
    <property type="component" value="Chromosome"/>
</dbReference>
<keyword evidence="4" id="KW-0732">Signal</keyword>
<feature type="domain" description="Periplasmic binding protein" evidence="5">
    <location>
        <begin position="69"/>
        <end position="321"/>
    </location>
</feature>
<gene>
    <name evidence="6" type="ORF">H9Q79_09705</name>
</gene>
<dbReference type="Gene3D" id="3.40.50.2300">
    <property type="match status" value="2"/>
</dbReference>
<feature type="chain" id="PRO_5039567962" evidence="4">
    <location>
        <begin position="23"/>
        <end position="348"/>
    </location>
</feature>
<accession>A0A7G9G8U6</accession>
<dbReference type="AlphaFoldDB" id="A0A7G9G8U6"/>
<dbReference type="SUPFAM" id="SSF53822">
    <property type="entry name" value="Periplasmic binding protein-like I"/>
    <property type="match status" value="1"/>
</dbReference>
<dbReference type="PROSITE" id="PS51257">
    <property type="entry name" value="PROKAR_LIPOPROTEIN"/>
    <property type="match status" value="1"/>
</dbReference>
<dbReference type="GO" id="GO:0030246">
    <property type="term" value="F:carbohydrate binding"/>
    <property type="evidence" value="ECO:0007669"/>
    <property type="project" value="TreeGrafter"/>
</dbReference>
<evidence type="ECO:0000313" key="6">
    <source>
        <dbReference type="EMBL" id="QNM07228.1"/>
    </source>
</evidence>
<dbReference type="RefSeq" id="WP_249328180.1">
    <property type="nucleotide sequence ID" value="NZ_CP060635.1"/>
</dbReference>
<dbReference type="PANTHER" id="PTHR30036">
    <property type="entry name" value="D-XYLOSE-BINDING PERIPLASMIC PROTEIN"/>
    <property type="match status" value="1"/>
</dbReference>
<protein>
    <submittedName>
        <fullName evidence="6">Substrate-binding domain-containing protein</fullName>
    </submittedName>
</protein>
<evidence type="ECO:0000313" key="7">
    <source>
        <dbReference type="Proteomes" id="UP000515860"/>
    </source>
</evidence>
<dbReference type="PANTHER" id="PTHR30036:SF7">
    <property type="entry name" value="ABC TRANSPORTER PERIPLASMIC-BINDING PROTEIN YPHF"/>
    <property type="match status" value="1"/>
</dbReference>
<feature type="signal peptide" evidence="4">
    <location>
        <begin position="1"/>
        <end position="22"/>
    </location>
</feature>
<dbReference type="GO" id="GO:0030288">
    <property type="term" value="C:outer membrane-bounded periplasmic space"/>
    <property type="evidence" value="ECO:0007669"/>
    <property type="project" value="TreeGrafter"/>
</dbReference>
<dbReference type="Pfam" id="PF13407">
    <property type="entry name" value="Peripla_BP_4"/>
    <property type="match status" value="1"/>
</dbReference>
<dbReference type="InterPro" id="IPR050555">
    <property type="entry name" value="Bact_Solute-Bind_Prot2"/>
</dbReference>
<comment type="similarity">
    <text evidence="2">Belongs to the bacterial solute-binding protein 2 family.</text>
</comment>
<evidence type="ECO:0000259" key="5">
    <source>
        <dbReference type="Pfam" id="PF13407"/>
    </source>
</evidence>
<evidence type="ECO:0000256" key="2">
    <source>
        <dbReference type="ARBA" id="ARBA00007639"/>
    </source>
</evidence>
<proteinExistence type="inferred from homology"/>
<reference evidence="6 7" key="1">
    <citation type="submission" date="2020-08" db="EMBL/GenBank/DDBJ databases">
        <authorList>
            <person name="Liu C."/>
            <person name="Sun Q."/>
        </authorList>
    </citation>
    <scope>NUCLEOTIDE SEQUENCE [LARGE SCALE GENOMIC DNA]</scope>
    <source>
        <strain evidence="6 7">NSJ-29</strain>
    </source>
</reference>
<keyword evidence="7" id="KW-1185">Reference proteome</keyword>
<sequence>MKKRWLAIVCCMALGASLTACGGTGETGTSAAASGSGSKSASTGGSSAQTESTPAAVGNSSAAGSDIRVAVVLHAMNSSFYTKMADGARQAGQDLGITVDVTSPTTASNLSEQVSMLESCIAADYDGIATVTWDPSGFNSVIQKAADEGIPVVGFNMDAEDCGTVAFVGQEYEDAGYQLGKYMFGEVMKGEGKYIIASCAPTDTALVAREKGIKAAAEEFPGIEYIETIDIGTDLTNAYGVIESAYLAHPEVTAVLGVDVFSEAIGNFISAYDISDSVKGAGFDLTEGTLKHITNGDMQLTVGQNPYLQGYYSVMELYMNLAHDAQFIDINTGAQLVTADNVSEVEPE</sequence>
<dbReference type="InterPro" id="IPR025997">
    <property type="entry name" value="SBP_2_dom"/>
</dbReference>